<dbReference type="EMBL" id="GGFM01010376">
    <property type="protein sequence ID" value="MBW31127.1"/>
    <property type="molecule type" value="Transcribed_RNA"/>
</dbReference>
<organism evidence="1">
    <name type="scientific">Anopheles braziliensis</name>
    <dbReference type="NCBI Taxonomy" id="58242"/>
    <lineage>
        <taxon>Eukaryota</taxon>
        <taxon>Metazoa</taxon>
        <taxon>Ecdysozoa</taxon>
        <taxon>Arthropoda</taxon>
        <taxon>Hexapoda</taxon>
        <taxon>Insecta</taxon>
        <taxon>Pterygota</taxon>
        <taxon>Neoptera</taxon>
        <taxon>Endopterygota</taxon>
        <taxon>Diptera</taxon>
        <taxon>Nematocera</taxon>
        <taxon>Culicoidea</taxon>
        <taxon>Culicidae</taxon>
        <taxon>Anophelinae</taxon>
        <taxon>Anopheles</taxon>
    </lineage>
</organism>
<accession>A0A2M3ZRC5</accession>
<sequence length="100" mass="11627">MQKLFGSLSMYACTCARAYVYMYCFVMLAKMERNVRSVKMVQVEGKLAEETCYVTRTTEKGFGDARSAVVVVESETNTKHAYLNKPTTTSRWWNNYYFNK</sequence>
<name>A0A2M3ZRC5_9DIPT</name>
<proteinExistence type="predicted"/>
<protein>
    <submittedName>
        <fullName evidence="1">Putative secreted peptide</fullName>
    </submittedName>
</protein>
<dbReference type="AlphaFoldDB" id="A0A2M3ZRC5"/>
<evidence type="ECO:0000313" key="1">
    <source>
        <dbReference type="EMBL" id="MBW31127.1"/>
    </source>
</evidence>
<reference evidence="1" key="1">
    <citation type="submission" date="2018-01" db="EMBL/GenBank/DDBJ databases">
        <title>An insight into the sialome of Amazonian anophelines.</title>
        <authorList>
            <person name="Ribeiro J.M."/>
            <person name="Scarpassa V."/>
            <person name="Calvo E."/>
        </authorList>
    </citation>
    <scope>NUCLEOTIDE SEQUENCE</scope>
    <source>
        <tissue evidence="1">Salivary glands</tissue>
    </source>
</reference>